<gene>
    <name evidence="2" type="primary">bchF</name>
    <name evidence="2" type="ORF">AMST5_00021</name>
</gene>
<keyword evidence="1" id="KW-0812">Transmembrane</keyword>
<feature type="transmembrane region" description="Helical" evidence="1">
    <location>
        <begin position="61"/>
        <end position="82"/>
    </location>
</feature>
<reference evidence="2" key="1">
    <citation type="submission" date="2023-07" db="EMBL/GenBank/DDBJ databases">
        <authorList>
            <person name="Pelsma A.J. K."/>
        </authorList>
    </citation>
    <scope>NUCLEOTIDE SEQUENCE</scope>
</reference>
<accession>A0AA48LYZ3</accession>
<evidence type="ECO:0000313" key="2">
    <source>
        <dbReference type="EMBL" id="CAJ0848736.1"/>
    </source>
</evidence>
<dbReference type="AlphaFoldDB" id="A0AA48LYZ3"/>
<dbReference type="InterPro" id="IPR009905">
    <property type="entry name" value="BCHF"/>
</dbReference>
<dbReference type="EC" id="4.2.1.165" evidence="2"/>
<dbReference type="NCBIfam" id="TIGR02020">
    <property type="entry name" value="BchF"/>
    <property type="match status" value="1"/>
</dbReference>
<feature type="transmembrane region" description="Helical" evidence="1">
    <location>
        <begin position="25"/>
        <end position="49"/>
    </location>
</feature>
<dbReference type="Pfam" id="PF07284">
    <property type="entry name" value="BCHF"/>
    <property type="match status" value="1"/>
</dbReference>
<feature type="transmembrane region" description="Helical" evidence="1">
    <location>
        <begin position="102"/>
        <end position="122"/>
    </location>
</feature>
<dbReference type="GO" id="GO:0019685">
    <property type="term" value="P:photosynthesis, dark reaction"/>
    <property type="evidence" value="ECO:0007669"/>
    <property type="project" value="InterPro"/>
</dbReference>
<organism evidence="2">
    <name type="scientific">freshwater sediment metagenome</name>
    <dbReference type="NCBI Taxonomy" id="556182"/>
    <lineage>
        <taxon>unclassified sequences</taxon>
        <taxon>metagenomes</taxon>
        <taxon>ecological metagenomes</taxon>
    </lineage>
</organism>
<sequence>MSEYRPHNAKPLYTADERRRRDETVWTLVQGVLAPVQFLIFLASLILVLRYLSTGQGETAATISVVVKTIALYAIMVTGSIWEKVVFGRYLFAPAFFWEDVFSMLVLALHTAYLAALAFGWLDGRGLMFLALAAYATYVINAAQFLLKLRAARLDEAARIKLQMECAQ</sequence>
<dbReference type="GO" id="GO:0030494">
    <property type="term" value="P:bacteriochlorophyll biosynthetic process"/>
    <property type="evidence" value="ECO:0007669"/>
    <property type="project" value="InterPro"/>
</dbReference>
<keyword evidence="1" id="KW-1133">Transmembrane helix</keyword>
<proteinExistence type="predicted"/>
<feature type="transmembrane region" description="Helical" evidence="1">
    <location>
        <begin position="128"/>
        <end position="147"/>
    </location>
</feature>
<keyword evidence="2" id="KW-0456">Lyase</keyword>
<dbReference type="GO" id="GO:0016836">
    <property type="term" value="F:hydro-lyase activity"/>
    <property type="evidence" value="ECO:0007669"/>
    <property type="project" value="InterPro"/>
</dbReference>
<keyword evidence="1" id="KW-0472">Membrane</keyword>
<evidence type="ECO:0000256" key="1">
    <source>
        <dbReference type="SAM" id="Phobius"/>
    </source>
</evidence>
<name>A0AA48LYZ3_9ZZZZ</name>
<protein>
    <submittedName>
        <fullName evidence="2">3-vinyl bacteriochlorophyllide hydratase</fullName>
        <ecNumber evidence="2">4.2.1.165</ecNumber>
    </submittedName>
</protein>
<dbReference type="EMBL" id="OY288114">
    <property type="protein sequence ID" value="CAJ0848736.1"/>
    <property type="molecule type" value="Genomic_DNA"/>
</dbReference>